<dbReference type="RefSeq" id="WP_242952811.1">
    <property type="nucleotide sequence ID" value="NZ_FOGJ01000073.1"/>
</dbReference>
<dbReference type="EMBL" id="FOGJ01000073">
    <property type="protein sequence ID" value="SES44665.1"/>
    <property type="molecule type" value="Genomic_DNA"/>
</dbReference>
<accession>A0A1H9XEV2</accession>
<name>A0A1H9XEV2_BUTFI</name>
<gene>
    <name evidence="1" type="ORF">SAMN04487884_1732</name>
</gene>
<dbReference type="AlphaFoldDB" id="A0A1H9XEV2"/>
<evidence type="ECO:0000313" key="1">
    <source>
        <dbReference type="EMBL" id="SES44665.1"/>
    </source>
</evidence>
<sequence length="138" mass="16094">MQNNDVFKVQKFPAEEIHLPIDGKEGSMPPGEYIEDCMYSCSTINDFIKLTDDMMKDILLLEEELVRWRQALIKYLPERWAEGLRQDIFNNTARCYAGDPAYDLYVQAKGYDPQQSEEHTEFMHRLANGTDESSITYL</sequence>
<dbReference type="Proteomes" id="UP000182584">
    <property type="component" value="Unassembled WGS sequence"/>
</dbReference>
<proteinExistence type="predicted"/>
<reference evidence="1 2" key="1">
    <citation type="submission" date="2016-10" db="EMBL/GenBank/DDBJ databases">
        <authorList>
            <person name="de Groot N.N."/>
        </authorList>
    </citation>
    <scope>NUCLEOTIDE SEQUENCE [LARGE SCALE GENOMIC DNA]</scope>
    <source>
        <strain evidence="1 2">AR40</strain>
    </source>
</reference>
<protein>
    <submittedName>
        <fullName evidence="1">Uncharacterized protein</fullName>
    </submittedName>
</protein>
<evidence type="ECO:0000313" key="2">
    <source>
        <dbReference type="Proteomes" id="UP000182584"/>
    </source>
</evidence>
<organism evidence="1 2">
    <name type="scientific">Butyrivibrio fibrisolvens</name>
    <dbReference type="NCBI Taxonomy" id="831"/>
    <lineage>
        <taxon>Bacteria</taxon>
        <taxon>Bacillati</taxon>
        <taxon>Bacillota</taxon>
        <taxon>Clostridia</taxon>
        <taxon>Lachnospirales</taxon>
        <taxon>Lachnospiraceae</taxon>
        <taxon>Butyrivibrio</taxon>
    </lineage>
</organism>